<dbReference type="AlphaFoldDB" id="A0A450YNB2"/>
<dbReference type="EMBL" id="CAADFU010000021">
    <property type="protein sequence ID" value="VFK43033.1"/>
    <property type="molecule type" value="Genomic_DNA"/>
</dbReference>
<name>A0A450YNB2_9GAMM</name>
<accession>A0A450YNB2</accession>
<gene>
    <name evidence="3" type="ORF">BECKSD772D_GA0070982_101921</name>
    <name evidence="2" type="ORF">BECKSD772E_GA0070983_102123</name>
    <name evidence="1" type="ORF">BECKSD772F_GA0070984_102223</name>
</gene>
<reference evidence="2" key="1">
    <citation type="submission" date="2019-02" db="EMBL/GenBank/DDBJ databases">
        <authorList>
            <person name="Gruber-Vodicka R. H."/>
            <person name="Seah K. B. B."/>
        </authorList>
    </citation>
    <scope>NUCLEOTIDE SEQUENCE</scope>
    <source>
        <strain evidence="3">BECK_S127</strain>
        <strain evidence="2">BECK_S1320</strain>
        <strain evidence="1">BECK_S1321</strain>
    </source>
</reference>
<protein>
    <submittedName>
        <fullName evidence="2">Uncharacterized protein</fullName>
    </submittedName>
</protein>
<organism evidence="2">
    <name type="scientific">Candidatus Kentrum sp. SD</name>
    <dbReference type="NCBI Taxonomy" id="2126332"/>
    <lineage>
        <taxon>Bacteria</taxon>
        <taxon>Pseudomonadati</taxon>
        <taxon>Pseudomonadota</taxon>
        <taxon>Gammaproteobacteria</taxon>
        <taxon>Candidatus Kentrum</taxon>
    </lineage>
</organism>
<sequence>MGKWGISKAGFTGRYFMRGEIAKKRKDARFFCFPRGKDIAEREAFGYVLLLLRANVFFRNMNSRSDP</sequence>
<evidence type="ECO:0000313" key="2">
    <source>
        <dbReference type="EMBL" id="VFK43033.1"/>
    </source>
</evidence>
<proteinExistence type="predicted"/>
<dbReference type="EMBL" id="CAADHB010000019">
    <property type="protein sequence ID" value="VFK78608.1"/>
    <property type="molecule type" value="Genomic_DNA"/>
</dbReference>
<dbReference type="EMBL" id="CAADFR010000022">
    <property type="protein sequence ID" value="VFK38202.1"/>
    <property type="molecule type" value="Genomic_DNA"/>
</dbReference>
<evidence type="ECO:0000313" key="1">
    <source>
        <dbReference type="EMBL" id="VFK38202.1"/>
    </source>
</evidence>
<evidence type="ECO:0000313" key="3">
    <source>
        <dbReference type="EMBL" id="VFK78608.1"/>
    </source>
</evidence>